<organism evidence="7 8">
    <name type="scientific">Scylla paramamosain</name>
    <name type="common">Mud crab</name>
    <dbReference type="NCBI Taxonomy" id="85552"/>
    <lineage>
        <taxon>Eukaryota</taxon>
        <taxon>Metazoa</taxon>
        <taxon>Ecdysozoa</taxon>
        <taxon>Arthropoda</taxon>
        <taxon>Crustacea</taxon>
        <taxon>Multicrustacea</taxon>
        <taxon>Malacostraca</taxon>
        <taxon>Eumalacostraca</taxon>
        <taxon>Eucarida</taxon>
        <taxon>Decapoda</taxon>
        <taxon>Pleocyemata</taxon>
        <taxon>Brachyura</taxon>
        <taxon>Eubrachyura</taxon>
        <taxon>Portunoidea</taxon>
        <taxon>Portunidae</taxon>
        <taxon>Portuninae</taxon>
        <taxon>Scylla</taxon>
    </lineage>
</organism>
<name>A0AAW0U683_SCYPA</name>
<dbReference type="GO" id="GO:0006626">
    <property type="term" value="P:protein targeting to mitochondrion"/>
    <property type="evidence" value="ECO:0007669"/>
    <property type="project" value="TreeGrafter"/>
</dbReference>
<keyword evidence="8" id="KW-1185">Reference proteome</keyword>
<feature type="compositionally biased region" description="Basic and acidic residues" evidence="5">
    <location>
        <begin position="141"/>
        <end position="152"/>
    </location>
</feature>
<keyword evidence="6" id="KW-1133">Transmembrane helix</keyword>
<protein>
    <submittedName>
        <fullName evidence="7">Uncharacterized protein</fullName>
    </submittedName>
</protein>
<evidence type="ECO:0000313" key="8">
    <source>
        <dbReference type="Proteomes" id="UP001487740"/>
    </source>
</evidence>
<evidence type="ECO:0000256" key="3">
    <source>
        <dbReference type="ARBA" id="ARBA00022737"/>
    </source>
</evidence>
<keyword evidence="3" id="KW-0677">Repeat</keyword>
<evidence type="ECO:0000256" key="6">
    <source>
        <dbReference type="SAM" id="Phobius"/>
    </source>
</evidence>
<feature type="transmembrane region" description="Helical" evidence="6">
    <location>
        <begin position="6"/>
        <end position="23"/>
    </location>
</feature>
<proteinExistence type="predicted"/>
<evidence type="ECO:0000256" key="5">
    <source>
        <dbReference type="SAM" id="MobiDB-lite"/>
    </source>
</evidence>
<feature type="compositionally biased region" description="Acidic residues" evidence="5">
    <location>
        <begin position="153"/>
        <end position="173"/>
    </location>
</feature>
<feature type="region of interest" description="Disordered" evidence="5">
    <location>
        <begin position="141"/>
        <end position="182"/>
    </location>
</feature>
<dbReference type="GO" id="GO:0031072">
    <property type="term" value="F:heat shock protein binding"/>
    <property type="evidence" value="ECO:0007669"/>
    <property type="project" value="TreeGrafter"/>
</dbReference>
<keyword evidence="4" id="KW-0802">TPR repeat</keyword>
<dbReference type="AlphaFoldDB" id="A0AAW0U683"/>
<dbReference type="Proteomes" id="UP001487740">
    <property type="component" value="Unassembled WGS sequence"/>
</dbReference>
<dbReference type="PANTHER" id="PTHR45984:SF1">
    <property type="entry name" value="SPAG1 AXONEMAL DYNEIN ASSEMBLY FACTOR"/>
    <property type="match status" value="1"/>
</dbReference>
<comment type="subcellular location">
    <subcellularLocation>
        <location evidence="1">Cytoplasm</location>
    </subcellularLocation>
</comment>
<sequence length="259" mass="29735">MAYWLAFLPIIFMYGSVVLTWVLRRVFSRRRYATQATQASQESQDLIPRSEVPVEQLDYAFVRECGDARVLEKVLRVLRSGEEGLYPHLIEYVEERLAQVKPESRLLVRPQPPIRPHDLPPSELAALEADLATWAADLRREEDQRKTGRKEKEEEEDVKVLDDDDEEDEEEEQILSPTNIPSDLPPLDNFSSKILLIWVIQRPRRLCVSLHHPLKLPKSSLFTISLGCCGNTNGRSVQGGPTRLGSGEKRTSRCFMRRS</sequence>
<evidence type="ECO:0000256" key="4">
    <source>
        <dbReference type="ARBA" id="ARBA00022803"/>
    </source>
</evidence>
<dbReference type="EMBL" id="JARAKH010000017">
    <property type="protein sequence ID" value="KAK8395584.1"/>
    <property type="molecule type" value="Genomic_DNA"/>
</dbReference>
<keyword evidence="6" id="KW-0472">Membrane</keyword>
<comment type="caution">
    <text evidence="7">The sequence shown here is derived from an EMBL/GenBank/DDBJ whole genome shotgun (WGS) entry which is preliminary data.</text>
</comment>
<gene>
    <name evidence="7" type="ORF">O3P69_005588</name>
</gene>
<dbReference type="GO" id="GO:0005829">
    <property type="term" value="C:cytosol"/>
    <property type="evidence" value="ECO:0007669"/>
    <property type="project" value="TreeGrafter"/>
</dbReference>
<reference evidence="7 8" key="1">
    <citation type="submission" date="2023-03" db="EMBL/GenBank/DDBJ databases">
        <title>High-quality genome of Scylla paramamosain provides insights in environmental adaptation.</title>
        <authorList>
            <person name="Zhang L."/>
        </authorList>
    </citation>
    <scope>NUCLEOTIDE SEQUENCE [LARGE SCALE GENOMIC DNA]</scope>
    <source>
        <strain evidence="7">LZ_2023a</strain>
        <tissue evidence="7">Muscle</tissue>
    </source>
</reference>
<dbReference type="PANTHER" id="PTHR45984">
    <property type="entry name" value="RNA (RNA) POLYMERASE II ASSOCIATED PROTEIN HOMOLOG"/>
    <property type="match status" value="1"/>
</dbReference>
<dbReference type="InterPro" id="IPR051982">
    <property type="entry name" value="CiliaryAsmbly_MitoImport"/>
</dbReference>
<keyword evidence="2" id="KW-0963">Cytoplasm</keyword>
<accession>A0AAW0U683</accession>
<evidence type="ECO:0000256" key="2">
    <source>
        <dbReference type="ARBA" id="ARBA00022490"/>
    </source>
</evidence>
<evidence type="ECO:0000256" key="1">
    <source>
        <dbReference type="ARBA" id="ARBA00004496"/>
    </source>
</evidence>
<keyword evidence="6" id="KW-0812">Transmembrane</keyword>
<dbReference type="GO" id="GO:0005739">
    <property type="term" value="C:mitochondrion"/>
    <property type="evidence" value="ECO:0007669"/>
    <property type="project" value="TreeGrafter"/>
</dbReference>
<evidence type="ECO:0000313" key="7">
    <source>
        <dbReference type="EMBL" id="KAK8395584.1"/>
    </source>
</evidence>